<dbReference type="PIRSF" id="PIRSF002849">
    <property type="entry name" value="AAA_ATPase_chaperone_MoxR_prd"/>
    <property type="match status" value="1"/>
</dbReference>
<dbReference type="InterPro" id="IPR041628">
    <property type="entry name" value="ChlI/MoxR_AAA_lid"/>
</dbReference>
<organism evidence="6 7">
    <name type="scientific">Anaerocolumna jejuensis DSM 15929</name>
    <dbReference type="NCBI Taxonomy" id="1121322"/>
    <lineage>
        <taxon>Bacteria</taxon>
        <taxon>Bacillati</taxon>
        <taxon>Bacillota</taxon>
        <taxon>Clostridia</taxon>
        <taxon>Lachnospirales</taxon>
        <taxon>Lachnospiraceae</taxon>
        <taxon>Anaerocolumna</taxon>
    </lineage>
</organism>
<evidence type="ECO:0000256" key="3">
    <source>
        <dbReference type="ARBA" id="ARBA00061607"/>
    </source>
</evidence>
<reference evidence="6 7" key="1">
    <citation type="submission" date="2016-11" db="EMBL/GenBank/DDBJ databases">
        <authorList>
            <person name="Jaros S."/>
            <person name="Januszkiewicz K."/>
            <person name="Wedrychowicz H."/>
        </authorList>
    </citation>
    <scope>NUCLEOTIDE SEQUENCE [LARGE SCALE GENOMIC DNA]</scope>
    <source>
        <strain evidence="6 7">DSM 15929</strain>
    </source>
</reference>
<feature type="domain" description="ChlI/MoxR AAA lid" evidence="5">
    <location>
        <begin position="235"/>
        <end position="303"/>
    </location>
</feature>
<gene>
    <name evidence="6" type="ORF">SAMN02745136_05447</name>
</gene>
<dbReference type="PANTHER" id="PTHR42759">
    <property type="entry name" value="MOXR FAMILY PROTEIN"/>
    <property type="match status" value="1"/>
</dbReference>
<dbReference type="InterPro" id="IPR027417">
    <property type="entry name" value="P-loop_NTPase"/>
</dbReference>
<dbReference type="Gene3D" id="1.10.8.80">
    <property type="entry name" value="Magnesium chelatase subunit I, C-Terminal domain"/>
    <property type="match status" value="1"/>
</dbReference>
<evidence type="ECO:0000313" key="6">
    <source>
        <dbReference type="EMBL" id="SHL67905.1"/>
    </source>
</evidence>
<keyword evidence="7" id="KW-1185">Reference proteome</keyword>
<dbReference type="GO" id="GO:0005524">
    <property type="term" value="F:ATP binding"/>
    <property type="evidence" value="ECO:0007669"/>
    <property type="project" value="UniProtKB-KW"/>
</dbReference>
<dbReference type="InterPro" id="IPR050764">
    <property type="entry name" value="CbbQ/NirQ/NorQ/GpvN"/>
</dbReference>
<dbReference type="EMBL" id="FRAC01000044">
    <property type="protein sequence ID" value="SHL67905.1"/>
    <property type="molecule type" value="Genomic_DNA"/>
</dbReference>
<keyword evidence="1" id="KW-0547">Nucleotide-binding</keyword>
<dbReference type="STRING" id="1121322.SAMN02745136_05447"/>
<evidence type="ECO:0000259" key="4">
    <source>
        <dbReference type="Pfam" id="PF07726"/>
    </source>
</evidence>
<dbReference type="SUPFAM" id="SSF52540">
    <property type="entry name" value="P-loop containing nucleoside triphosphate hydrolases"/>
    <property type="match status" value="1"/>
</dbReference>
<name>A0A1M7CL04_9FIRM</name>
<evidence type="ECO:0000313" key="7">
    <source>
        <dbReference type="Proteomes" id="UP000184386"/>
    </source>
</evidence>
<accession>A0A1M7CL04</accession>
<dbReference type="AlphaFoldDB" id="A0A1M7CL04"/>
<dbReference type="Pfam" id="PF07726">
    <property type="entry name" value="AAA_3"/>
    <property type="match status" value="1"/>
</dbReference>
<evidence type="ECO:0000256" key="2">
    <source>
        <dbReference type="ARBA" id="ARBA00022840"/>
    </source>
</evidence>
<evidence type="ECO:0000256" key="1">
    <source>
        <dbReference type="ARBA" id="ARBA00022741"/>
    </source>
</evidence>
<dbReference type="CDD" id="cd00009">
    <property type="entry name" value="AAA"/>
    <property type="match status" value="1"/>
</dbReference>
<dbReference type="FunFam" id="3.40.50.300:FF:000640">
    <property type="entry name" value="MoxR family ATPase"/>
    <property type="match status" value="1"/>
</dbReference>
<evidence type="ECO:0000259" key="5">
    <source>
        <dbReference type="Pfam" id="PF17863"/>
    </source>
</evidence>
<dbReference type="GO" id="GO:0016887">
    <property type="term" value="F:ATP hydrolysis activity"/>
    <property type="evidence" value="ECO:0007669"/>
    <property type="project" value="InterPro"/>
</dbReference>
<comment type="similarity">
    <text evidence="3">Belongs to the MoxR family.</text>
</comment>
<protein>
    <submittedName>
        <fullName evidence="6">MoxR-like ATPase</fullName>
    </submittedName>
</protein>
<dbReference type="Gene3D" id="3.40.50.300">
    <property type="entry name" value="P-loop containing nucleotide triphosphate hydrolases"/>
    <property type="match status" value="1"/>
</dbReference>
<dbReference type="Pfam" id="PF17863">
    <property type="entry name" value="AAA_lid_2"/>
    <property type="match status" value="1"/>
</dbReference>
<dbReference type="Proteomes" id="UP000184386">
    <property type="component" value="Unassembled WGS sequence"/>
</dbReference>
<feature type="domain" description="ATPase AAA-3" evidence="4">
    <location>
        <begin position="42"/>
        <end position="172"/>
    </location>
</feature>
<keyword evidence="2" id="KW-0067">ATP-binding</keyword>
<sequence length="320" mass="35874">MGVDMQDLQQTVNAIKNNVEKVLVGKSETIDHVITALLANGHILLEDVPGTGKTVLAKSLAKSLEADFKRIQFTPDLLPSDITGINYYNQKEGDFLFREGPVLTNILLADEINRATPRTQSSLLECMEERQITIDGKTYLLKKPFLVIATQNPVETAGTFPLPEAQLDRFLMQLSMGFPSPSEEVFLLNRFIKASPLENLMPVCTTEELLKAQEEIKDVYLHPSLMEYMVAIVQKTRDHKDIVLGVSPRGSLSFLRAVQAYSAIKGFQYVIPEHIRYIAPYVLSHRLVLKTSFQKIEASRDILSGILEDIPVPTENFSGR</sequence>
<dbReference type="InterPro" id="IPR011703">
    <property type="entry name" value="ATPase_AAA-3"/>
</dbReference>
<proteinExistence type="inferred from homology"/>
<dbReference type="PANTHER" id="PTHR42759:SF5">
    <property type="entry name" value="METHANOL DEHYDROGENASE REGULATOR"/>
    <property type="match status" value="1"/>
</dbReference>